<organism evidence="2 3">
    <name type="scientific">Mycobacterium parmense</name>
    <dbReference type="NCBI Taxonomy" id="185642"/>
    <lineage>
        <taxon>Bacteria</taxon>
        <taxon>Bacillati</taxon>
        <taxon>Actinomycetota</taxon>
        <taxon>Actinomycetes</taxon>
        <taxon>Mycobacteriales</taxon>
        <taxon>Mycobacteriaceae</taxon>
        <taxon>Mycobacterium</taxon>
        <taxon>Mycobacterium simiae complex</taxon>
    </lineage>
</organism>
<protein>
    <submittedName>
        <fullName evidence="2">Uncharacterized protein</fullName>
    </submittedName>
</protein>
<dbReference type="AlphaFoldDB" id="A0A7I7YX97"/>
<accession>A0A7I7YX97</accession>
<keyword evidence="1" id="KW-0812">Transmembrane</keyword>
<feature type="transmembrane region" description="Helical" evidence="1">
    <location>
        <begin position="12"/>
        <end position="35"/>
    </location>
</feature>
<sequence length="94" mass="9909">MDTLANRATSAVVGRAALLVLNGIAFLARACLMVARDHRGRHDRRDPGDGLIVVARSPAGFGGNAVAPGAHVLHTNRFTVQQRSTRPARAGACR</sequence>
<reference evidence="2 3" key="1">
    <citation type="journal article" date="2019" name="Emerg. Microbes Infect.">
        <title>Comprehensive subspecies identification of 175 nontuberculous mycobacteria species based on 7547 genomic profiles.</title>
        <authorList>
            <person name="Matsumoto Y."/>
            <person name="Kinjo T."/>
            <person name="Motooka D."/>
            <person name="Nabeya D."/>
            <person name="Jung N."/>
            <person name="Uechi K."/>
            <person name="Horii T."/>
            <person name="Iida T."/>
            <person name="Fujita J."/>
            <person name="Nakamura S."/>
        </authorList>
    </citation>
    <scope>NUCLEOTIDE SEQUENCE [LARGE SCALE GENOMIC DNA]</scope>
    <source>
        <strain evidence="2 3">JCM 14742</strain>
    </source>
</reference>
<gene>
    <name evidence="2" type="ORF">MPRM_38060</name>
</gene>
<evidence type="ECO:0000256" key="1">
    <source>
        <dbReference type="SAM" id="Phobius"/>
    </source>
</evidence>
<keyword evidence="3" id="KW-1185">Reference proteome</keyword>
<evidence type="ECO:0000313" key="3">
    <source>
        <dbReference type="Proteomes" id="UP000467105"/>
    </source>
</evidence>
<keyword evidence="1" id="KW-0472">Membrane</keyword>
<keyword evidence="1" id="KW-1133">Transmembrane helix</keyword>
<proteinExistence type="predicted"/>
<dbReference type="EMBL" id="AP022614">
    <property type="protein sequence ID" value="BBZ46525.1"/>
    <property type="molecule type" value="Genomic_DNA"/>
</dbReference>
<evidence type="ECO:0000313" key="2">
    <source>
        <dbReference type="EMBL" id="BBZ46525.1"/>
    </source>
</evidence>
<name>A0A7I7YX97_9MYCO</name>
<dbReference type="Proteomes" id="UP000467105">
    <property type="component" value="Chromosome"/>
</dbReference>